<accession>A0A833HN82</accession>
<feature type="domain" description="Sporulation protein YpeB N-terminal" evidence="3">
    <location>
        <begin position="27"/>
        <end position="162"/>
    </location>
</feature>
<comment type="caution">
    <text evidence="4">The sequence shown here is derived from an EMBL/GenBank/DDBJ whole genome shotgun (WGS) entry which is preliminary data.</text>
</comment>
<dbReference type="Pfam" id="PF20769">
    <property type="entry name" value="YPEB_N"/>
    <property type="match status" value="1"/>
</dbReference>
<dbReference type="NCBIfam" id="TIGR02889">
    <property type="entry name" value="spore_YpeB"/>
    <property type="match status" value="1"/>
</dbReference>
<dbReference type="GO" id="GO:0009847">
    <property type="term" value="P:spore germination"/>
    <property type="evidence" value="ECO:0007669"/>
    <property type="project" value="InterPro"/>
</dbReference>
<dbReference type="Proteomes" id="UP000465601">
    <property type="component" value="Unassembled WGS sequence"/>
</dbReference>
<dbReference type="AlphaFoldDB" id="A0A833HN82"/>
<dbReference type="InterPro" id="IPR025711">
    <property type="entry name" value="PepSY"/>
</dbReference>
<feature type="domain" description="PepSY" evidence="1">
    <location>
        <begin position="376"/>
        <end position="434"/>
    </location>
</feature>
<feature type="domain" description="Sporulation protein YpeB PepSY1 and PepSY2" evidence="2">
    <location>
        <begin position="181"/>
        <end position="371"/>
    </location>
</feature>
<dbReference type="OrthoDB" id="2372097at2"/>
<evidence type="ECO:0000313" key="4">
    <source>
        <dbReference type="EMBL" id="KAB3529278.1"/>
    </source>
</evidence>
<evidence type="ECO:0000259" key="2">
    <source>
        <dbReference type="Pfam" id="PF14620"/>
    </source>
</evidence>
<protein>
    <submittedName>
        <fullName evidence="4">Germination protein YpeB</fullName>
    </submittedName>
</protein>
<organism evidence="4 5">
    <name type="scientific">Alkaliphilus serpentinus</name>
    <dbReference type="NCBI Taxonomy" id="1482731"/>
    <lineage>
        <taxon>Bacteria</taxon>
        <taxon>Bacillati</taxon>
        <taxon>Bacillota</taxon>
        <taxon>Clostridia</taxon>
        <taxon>Peptostreptococcales</taxon>
        <taxon>Natronincolaceae</taxon>
        <taxon>Alkaliphilus</taxon>
    </lineage>
</organism>
<dbReference type="InterPro" id="IPR014239">
    <property type="entry name" value="YpeB_PepSY1-2"/>
</dbReference>
<name>A0A833HN82_9FIRM</name>
<dbReference type="RefSeq" id="WP_151866167.1">
    <property type="nucleotide sequence ID" value="NZ_WBZB01000034.1"/>
</dbReference>
<evidence type="ECO:0000259" key="3">
    <source>
        <dbReference type="Pfam" id="PF20769"/>
    </source>
</evidence>
<dbReference type="Pfam" id="PF14620">
    <property type="entry name" value="YPEB_PepSY1-2"/>
    <property type="match status" value="1"/>
</dbReference>
<dbReference type="Pfam" id="PF03413">
    <property type="entry name" value="PepSY"/>
    <property type="match status" value="1"/>
</dbReference>
<sequence length="448" mass="51311">MRKYTLPLVLLLALVIVGVWGFYQYREKIDYHTYLDMQFQREFYEMIGHVENLQVDLSKAMISGSSKDMAKYLSGTYMQAYIAQEKLTQLPFHHATIRKTEEFLSQVGDYCTAMANKALDGYVLSDEEMNTLQELQNYSNNLAQELFEMQQKVVSGGVNFGDLRRVGNRDLEKVSDQMKDMNLINFEERMQDYPELIYDGPFSAHMKDIKPKLTGEEITEEDAIRIVEETFGEKADIDTPRIIGDIENTKIHGYYLRADRNEDNGEISAAVSKIGGKIIWYLNPRSIGESKLDRERAMDIAEEFLQEQGYKNMVATYAMAAEGEMVINFATKEEDVIIYTDLMKVKVALDNGDVIGFETEGYLVNHHDRNIGEPELTEEEAQERLSSSAEIESTRLAIIPTNGNKEVLCYEFKVQFGEDNFLIYIDADTGDQVRILLMVEQEDGTLVI</sequence>
<dbReference type="InterPro" id="IPR048402">
    <property type="entry name" value="YpeB_N"/>
</dbReference>
<evidence type="ECO:0000259" key="1">
    <source>
        <dbReference type="Pfam" id="PF03413"/>
    </source>
</evidence>
<proteinExistence type="predicted"/>
<keyword evidence="5" id="KW-1185">Reference proteome</keyword>
<evidence type="ECO:0000313" key="5">
    <source>
        <dbReference type="Proteomes" id="UP000465601"/>
    </source>
</evidence>
<reference evidence="4 5" key="1">
    <citation type="submission" date="2019-10" db="EMBL/GenBank/DDBJ databases">
        <title>Alkaliphilus serpentinus sp. nov. and Alkaliphilus pronyensis sp. nov., two novel anaerobic alkaliphilic species isolated from the serpentinized-hosted hydrothermal field of the Prony Bay (New Caledonia).</title>
        <authorList>
            <person name="Postec A."/>
        </authorList>
    </citation>
    <scope>NUCLEOTIDE SEQUENCE [LARGE SCALE GENOMIC DNA]</scope>
    <source>
        <strain evidence="4 5">LacT</strain>
    </source>
</reference>
<gene>
    <name evidence="4" type="primary">ypeB</name>
    <name evidence="4" type="ORF">F8153_09730</name>
</gene>
<dbReference type="EMBL" id="WBZB01000034">
    <property type="protein sequence ID" value="KAB3529278.1"/>
    <property type="molecule type" value="Genomic_DNA"/>
</dbReference>